<evidence type="ECO:0000256" key="1">
    <source>
        <dbReference type="SAM" id="Phobius"/>
    </source>
</evidence>
<feature type="transmembrane region" description="Helical" evidence="1">
    <location>
        <begin position="71"/>
        <end position="90"/>
    </location>
</feature>
<comment type="caution">
    <text evidence="2">The sequence shown here is derived from an EMBL/GenBank/DDBJ whole genome shotgun (WGS) entry which is preliminary data.</text>
</comment>
<keyword evidence="1" id="KW-0812">Transmembrane</keyword>
<protein>
    <submittedName>
        <fullName evidence="2">Uncharacterized protein</fullName>
    </submittedName>
</protein>
<keyword evidence="1" id="KW-1133">Transmembrane helix</keyword>
<sequence length="117" mass="12944">MALTIILALSILVQLTAAFFALRLIRVTGVRTAWVLIAAAFCFMALRRLISHYWLISGRMTHPEELVNETVALVTSLLLLAGVIFIAPLFQTIKQAAATLQRSKEELEGLSRRAPPN</sequence>
<evidence type="ECO:0000313" key="2">
    <source>
        <dbReference type="EMBL" id="HGF34271.1"/>
    </source>
</evidence>
<feature type="transmembrane region" description="Helical" evidence="1">
    <location>
        <begin position="33"/>
        <end position="50"/>
    </location>
</feature>
<organism evidence="2">
    <name type="scientific">Desulfobacca acetoxidans</name>
    <dbReference type="NCBI Taxonomy" id="60893"/>
    <lineage>
        <taxon>Bacteria</taxon>
        <taxon>Pseudomonadati</taxon>
        <taxon>Thermodesulfobacteriota</taxon>
        <taxon>Desulfobaccia</taxon>
        <taxon>Desulfobaccales</taxon>
        <taxon>Desulfobaccaceae</taxon>
        <taxon>Desulfobacca</taxon>
    </lineage>
</organism>
<name>A0A7C3ZC29_9BACT</name>
<accession>A0A7C3ZC29</accession>
<reference evidence="2" key="1">
    <citation type="journal article" date="2020" name="mSystems">
        <title>Genome- and Community-Level Interaction Insights into Carbon Utilization and Element Cycling Functions of Hydrothermarchaeota in Hydrothermal Sediment.</title>
        <authorList>
            <person name="Zhou Z."/>
            <person name="Liu Y."/>
            <person name="Xu W."/>
            <person name="Pan J."/>
            <person name="Luo Z.H."/>
            <person name="Li M."/>
        </authorList>
    </citation>
    <scope>NUCLEOTIDE SEQUENCE [LARGE SCALE GENOMIC DNA]</scope>
    <source>
        <strain evidence="2">SpSt-897</strain>
    </source>
</reference>
<dbReference type="AlphaFoldDB" id="A0A7C3ZC29"/>
<dbReference type="EMBL" id="DTMF01000194">
    <property type="protein sequence ID" value="HGF34271.1"/>
    <property type="molecule type" value="Genomic_DNA"/>
</dbReference>
<keyword evidence="1" id="KW-0472">Membrane</keyword>
<proteinExistence type="predicted"/>
<gene>
    <name evidence="2" type="ORF">ENW96_07775</name>
</gene>